<name>A0A8J5P386_FUSOX</name>
<reference evidence="2" key="1">
    <citation type="submission" date="2021-04" db="EMBL/GenBank/DDBJ databases">
        <title>First draft genome resource for Brassicaceae pathogens Fusarium oxysporum f. sp. raphani and Fusarium oxysporum f. sp. rapae.</title>
        <authorList>
            <person name="Asai S."/>
        </authorList>
    </citation>
    <scope>NUCLEOTIDE SEQUENCE</scope>
    <source>
        <strain evidence="2">Tf1208</strain>
    </source>
</reference>
<accession>A0A8J5P386</accession>
<feature type="region of interest" description="Disordered" evidence="1">
    <location>
        <begin position="11"/>
        <end position="31"/>
    </location>
</feature>
<dbReference type="EMBL" id="JAELUQ010000005">
    <property type="protein sequence ID" value="KAG7413863.1"/>
    <property type="molecule type" value="Genomic_DNA"/>
</dbReference>
<sequence length="201" mass="22657">MGLFDFINRAFPPPRPQQVEDSSAPKLPSPHTSVAASADIVMARHTQNPPPSYQEVTATKLWKVDLWFGSNPDLLREAIPHVKLITGWQAHLELSTTDIVGLMREGLYVSQENVIVQESCLTLRPCPLEHQTYYHDRHFALTGPSWKGNLMVTTLSYPIATNFRVEHLAADKVVRSYASDVSKTQCWVYSFLINKPEVNAN</sequence>
<dbReference type="Proteomes" id="UP000694050">
    <property type="component" value="Unassembled WGS sequence"/>
</dbReference>
<evidence type="ECO:0000313" key="2">
    <source>
        <dbReference type="EMBL" id="KAG7413863.1"/>
    </source>
</evidence>
<organism evidence="2 3">
    <name type="scientific">Fusarium oxysporum f. sp. rapae</name>
    <dbReference type="NCBI Taxonomy" id="485398"/>
    <lineage>
        <taxon>Eukaryota</taxon>
        <taxon>Fungi</taxon>
        <taxon>Dikarya</taxon>
        <taxon>Ascomycota</taxon>
        <taxon>Pezizomycotina</taxon>
        <taxon>Sordariomycetes</taxon>
        <taxon>Hypocreomycetidae</taxon>
        <taxon>Hypocreales</taxon>
        <taxon>Nectriaceae</taxon>
        <taxon>Fusarium</taxon>
        <taxon>Fusarium oxysporum species complex</taxon>
    </lineage>
</organism>
<proteinExistence type="predicted"/>
<evidence type="ECO:0000313" key="3">
    <source>
        <dbReference type="Proteomes" id="UP000694050"/>
    </source>
</evidence>
<comment type="caution">
    <text evidence="2">The sequence shown here is derived from an EMBL/GenBank/DDBJ whole genome shotgun (WGS) entry which is preliminary data.</text>
</comment>
<protein>
    <submittedName>
        <fullName evidence="2">Uncharacterized protein</fullName>
    </submittedName>
</protein>
<dbReference type="AlphaFoldDB" id="A0A8J5P386"/>
<evidence type="ECO:0000256" key="1">
    <source>
        <dbReference type="SAM" id="MobiDB-lite"/>
    </source>
</evidence>
<gene>
    <name evidence="2" type="ORF">Forpe1208_v007340</name>
</gene>